<keyword evidence="3" id="KW-1185">Reference proteome</keyword>
<dbReference type="OrthoDB" id="9787283at2"/>
<reference evidence="2 3" key="1">
    <citation type="submission" date="2019-02" db="EMBL/GenBank/DDBJ databases">
        <title>Paenibacillus sp. nov., isolated from surface-sterilized tissue of Thalictrum simplex L.</title>
        <authorList>
            <person name="Tuo L."/>
        </authorList>
    </citation>
    <scope>NUCLEOTIDE SEQUENCE [LARGE SCALE GENOMIC DNA]</scope>
    <source>
        <strain evidence="2 3">N2SHLJ1</strain>
    </source>
</reference>
<dbReference type="SUPFAM" id="SSF53850">
    <property type="entry name" value="Periplasmic binding protein-like II"/>
    <property type="match status" value="1"/>
</dbReference>
<sequence length="521" mass="58498">MRKKTIVSASLSVCLTSGMLIGCSAGQDGKEAMPPEVKKDGTQQVKKELTLNILRWEHPSQAVKQDTPVIREIFKRTGVKVKVESVPQSGYTDKKRALIATNNIPDVILVNQADLNEFGSTGIFLPISDYLDKMPNFQKAIQENPEIKKLYVNGKLYGFPTTAQNNWQYGKALMMRTDILKKLNLAAPTTFDELYNVLREMKKAYPDSYPFSSRGLSFLDAFAFGMGGGYGIYFDPDVDGGKYVYGTNKPAFKKVLTYLNKLYEEKLYDPDFAVLNTQTWGEKNNTSKSFFMYDNNSFALNYNAALQQSGNKDAQFDYIPYLKNDSGKSRGFLYPRGWLNDIYAISSKVKDPEAIIKFYDWLYSPEGVEVSNFGILGETYSNVNGDLKMKDDVIEKYKTAADLVRTMQSDVGAGYLALSPKVDERPLIQMLDPLTVSWIDKIKKDPGAYVWPALTPSLNKDESNQLKEITSQISPIEQDVVKFIMGAKPLSEFDAFASQLEKAGAPKLEKIYNDALSRVAK</sequence>
<dbReference type="InterPro" id="IPR006059">
    <property type="entry name" value="SBP"/>
</dbReference>
<dbReference type="EMBL" id="SIRE01000007">
    <property type="protein sequence ID" value="TBL79563.1"/>
    <property type="molecule type" value="Genomic_DNA"/>
</dbReference>
<feature type="signal peptide" evidence="1">
    <location>
        <begin position="1"/>
        <end position="22"/>
    </location>
</feature>
<dbReference type="PROSITE" id="PS51257">
    <property type="entry name" value="PROKAR_LIPOPROTEIN"/>
    <property type="match status" value="1"/>
</dbReference>
<protein>
    <submittedName>
        <fullName evidence="2">Extracellular solute-binding protein</fullName>
    </submittedName>
</protein>
<evidence type="ECO:0000313" key="2">
    <source>
        <dbReference type="EMBL" id="TBL79563.1"/>
    </source>
</evidence>
<dbReference type="PANTHER" id="PTHR43649:SF17">
    <property type="entry name" value="ABC TRANSPORTER SOLUTE BINDING PROTEIN-SUGAR TRANSPORT"/>
    <property type="match status" value="1"/>
</dbReference>
<name>A0A4Q9DV17_9BACL</name>
<keyword evidence="1" id="KW-0732">Signal</keyword>
<dbReference type="Proteomes" id="UP000293142">
    <property type="component" value="Unassembled WGS sequence"/>
</dbReference>
<dbReference type="PANTHER" id="PTHR43649">
    <property type="entry name" value="ARABINOSE-BINDING PROTEIN-RELATED"/>
    <property type="match status" value="1"/>
</dbReference>
<dbReference type="AlphaFoldDB" id="A0A4Q9DV17"/>
<dbReference type="Gene3D" id="3.40.190.10">
    <property type="entry name" value="Periplasmic binding protein-like II"/>
    <property type="match status" value="2"/>
</dbReference>
<dbReference type="InterPro" id="IPR050490">
    <property type="entry name" value="Bact_solute-bd_prot1"/>
</dbReference>
<accession>A0A4Q9DV17</accession>
<feature type="chain" id="PRO_5038947082" evidence="1">
    <location>
        <begin position="23"/>
        <end position="521"/>
    </location>
</feature>
<dbReference type="Pfam" id="PF01547">
    <property type="entry name" value="SBP_bac_1"/>
    <property type="match status" value="1"/>
</dbReference>
<comment type="caution">
    <text evidence="2">The sequence shown here is derived from an EMBL/GenBank/DDBJ whole genome shotgun (WGS) entry which is preliminary data.</text>
</comment>
<organism evidence="2 3">
    <name type="scientific">Paenibacillus thalictri</name>
    <dbReference type="NCBI Taxonomy" id="2527873"/>
    <lineage>
        <taxon>Bacteria</taxon>
        <taxon>Bacillati</taxon>
        <taxon>Bacillota</taxon>
        <taxon>Bacilli</taxon>
        <taxon>Bacillales</taxon>
        <taxon>Paenibacillaceae</taxon>
        <taxon>Paenibacillus</taxon>
    </lineage>
</organism>
<gene>
    <name evidence="2" type="ORF">EYB31_11735</name>
</gene>
<dbReference type="RefSeq" id="WP_131013511.1">
    <property type="nucleotide sequence ID" value="NZ_SIRE01000007.1"/>
</dbReference>
<evidence type="ECO:0000313" key="3">
    <source>
        <dbReference type="Proteomes" id="UP000293142"/>
    </source>
</evidence>
<evidence type="ECO:0000256" key="1">
    <source>
        <dbReference type="SAM" id="SignalP"/>
    </source>
</evidence>
<proteinExistence type="predicted"/>